<evidence type="ECO:0000256" key="1">
    <source>
        <dbReference type="ARBA" id="ARBA00008092"/>
    </source>
</evidence>
<evidence type="ECO:0000256" key="10">
    <source>
        <dbReference type="RuleBase" id="RU004334"/>
    </source>
</evidence>
<evidence type="ECO:0000256" key="9">
    <source>
        <dbReference type="ARBA" id="ARBA00023242"/>
    </source>
</evidence>
<reference evidence="13" key="3">
    <citation type="submission" date="2020-05" db="EMBL/GenBank/DDBJ databases">
        <title>Electrophorus electricus (electric eel) genome, fEleEle1, primary haplotype.</title>
        <authorList>
            <person name="Myers G."/>
            <person name="Meyer A."/>
            <person name="Fedrigo O."/>
            <person name="Formenti G."/>
            <person name="Rhie A."/>
            <person name="Tracey A."/>
            <person name="Sims Y."/>
            <person name="Jarvis E.D."/>
        </authorList>
    </citation>
    <scope>NUCLEOTIDE SEQUENCE [LARGE SCALE GENOMIC DNA]</scope>
</reference>
<dbReference type="PROSITE" id="PS51843">
    <property type="entry name" value="NR_LBD"/>
    <property type="match status" value="1"/>
</dbReference>
<dbReference type="SUPFAM" id="SSF57716">
    <property type="entry name" value="Glucocorticoid receptor-like (DNA-binding domain)"/>
    <property type="match status" value="1"/>
</dbReference>
<evidence type="ECO:0000256" key="8">
    <source>
        <dbReference type="ARBA" id="ARBA00023170"/>
    </source>
</evidence>
<comment type="similarity">
    <text evidence="1">Belongs to the nuclear hormone receptor family. NR1 subfamily.</text>
</comment>
<evidence type="ECO:0000313" key="14">
    <source>
        <dbReference type="Proteomes" id="UP000314983"/>
    </source>
</evidence>
<dbReference type="AlphaFoldDB" id="A0A4W4E0F0"/>
<comment type="subcellular location">
    <subcellularLocation>
        <location evidence="10">Nucleus</location>
    </subcellularLocation>
</comment>
<accession>A0A4W4E0F0</accession>
<dbReference type="GO" id="GO:0048384">
    <property type="term" value="P:retinoic acid receptor signaling pathway"/>
    <property type="evidence" value="ECO:0007669"/>
    <property type="project" value="TreeGrafter"/>
</dbReference>
<dbReference type="Pfam" id="PF00105">
    <property type="entry name" value="zf-C4"/>
    <property type="match status" value="1"/>
</dbReference>
<dbReference type="SMART" id="SM00399">
    <property type="entry name" value="ZnF_C4"/>
    <property type="match status" value="1"/>
</dbReference>
<dbReference type="GO" id="GO:0004879">
    <property type="term" value="F:nuclear receptor activity"/>
    <property type="evidence" value="ECO:0007669"/>
    <property type="project" value="InterPro"/>
</dbReference>
<dbReference type="GO" id="GO:0045944">
    <property type="term" value="P:positive regulation of transcription by RNA polymerase II"/>
    <property type="evidence" value="ECO:0007669"/>
    <property type="project" value="TreeGrafter"/>
</dbReference>
<dbReference type="Gene3D" id="1.10.565.10">
    <property type="entry name" value="Retinoid X Receptor"/>
    <property type="match status" value="1"/>
</dbReference>
<dbReference type="PROSITE" id="PS51030">
    <property type="entry name" value="NUCLEAR_REC_DBD_2"/>
    <property type="match status" value="1"/>
</dbReference>
<dbReference type="CDD" id="cd06935">
    <property type="entry name" value="NR_LBD_TR"/>
    <property type="match status" value="1"/>
</dbReference>
<dbReference type="SUPFAM" id="SSF48508">
    <property type="entry name" value="Nuclear receptor ligand-binding domain"/>
    <property type="match status" value="1"/>
</dbReference>
<gene>
    <name evidence="13" type="primary">LOC113588782</name>
</gene>
<feature type="domain" description="Nuclear receptor" evidence="11">
    <location>
        <begin position="49"/>
        <end position="91"/>
    </location>
</feature>
<reference evidence="13" key="5">
    <citation type="submission" date="2025-09" db="UniProtKB">
        <authorList>
            <consortium name="Ensembl"/>
        </authorList>
    </citation>
    <scope>IDENTIFICATION</scope>
</reference>
<name>A0A4W4E0F0_ELEEL</name>
<dbReference type="FunFam" id="1.10.565.10:FF:000006">
    <property type="entry name" value="Thyroid hormone receptor beta 2"/>
    <property type="match status" value="1"/>
</dbReference>
<reference evidence="14" key="2">
    <citation type="journal article" date="2017" name="Sci. Adv.">
        <title>A tail of two voltages: Proteomic comparison of the three electric organs of the electric eel.</title>
        <authorList>
            <person name="Traeger L.L."/>
            <person name="Sabat G."/>
            <person name="Barrett-Wilt G.A."/>
            <person name="Wells G.B."/>
            <person name="Sussman M.R."/>
        </authorList>
    </citation>
    <scope>NUCLEOTIDE SEQUENCE [LARGE SCALE GENOMIC DNA]</scope>
</reference>
<reference evidence="13" key="4">
    <citation type="submission" date="2025-08" db="UniProtKB">
        <authorList>
            <consortium name="Ensembl"/>
        </authorList>
    </citation>
    <scope>IDENTIFICATION</scope>
</reference>
<dbReference type="InterPro" id="IPR001728">
    <property type="entry name" value="ThyrH_rcpt"/>
</dbReference>
<dbReference type="Proteomes" id="UP000314983">
    <property type="component" value="Chromosome 1"/>
</dbReference>
<keyword evidence="2 10" id="KW-0479">Metal-binding</keyword>
<dbReference type="GO" id="GO:0000122">
    <property type="term" value="P:negative regulation of transcription by RNA polymerase II"/>
    <property type="evidence" value="ECO:0007669"/>
    <property type="project" value="TreeGrafter"/>
</dbReference>
<dbReference type="PRINTS" id="PR00398">
    <property type="entry name" value="STRDHORMONER"/>
</dbReference>
<dbReference type="Pfam" id="PF00104">
    <property type="entry name" value="Hormone_recep"/>
    <property type="match status" value="1"/>
</dbReference>
<evidence type="ECO:0000259" key="11">
    <source>
        <dbReference type="PROSITE" id="PS51030"/>
    </source>
</evidence>
<keyword evidence="9 10" id="KW-0539">Nucleus</keyword>
<keyword evidence="3 10" id="KW-0863">Zinc-finger</keyword>
<keyword evidence="5 10" id="KW-0805">Transcription regulation</keyword>
<dbReference type="PRINTS" id="PR00546">
    <property type="entry name" value="THYROIDHORMR"/>
</dbReference>
<dbReference type="InterPro" id="IPR001628">
    <property type="entry name" value="Znf_hrmn_rcpt"/>
</dbReference>
<protein>
    <recommendedName>
        <fullName evidence="15">NR LBD domain-containing protein</fullName>
    </recommendedName>
</protein>
<evidence type="ECO:0000256" key="2">
    <source>
        <dbReference type="ARBA" id="ARBA00022723"/>
    </source>
</evidence>
<evidence type="ECO:0000259" key="12">
    <source>
        <dbReference type="PROSITE" id="PS51843"/>
    </source>
</evidence>
<evidence type="ECO:0008006" key="15">
    <source>
        <dbReference type="Google" id="ProtNLM"/>
    </source>
</evidence>
<keyword evidence="8 10" id="KW-0675">Receptor</keyword>
<sequence length="383" mass="44066">PFKLHNFKTCSPPPPSVPSWPNVVNRKRKKSPCSLKHMSGYIPSYLDKDEVCVVCGDRATGYHYRCITCEGCKGFFRRTIQKSLHPSYSCKKCLAVTHVTFLSFRVAKRRLIEENRERRRKEDLMKTLQNRPEPTCLEWKLIHTVTEAHRHTSAQLSHWKQKRKFMPEDIGQSPTAATQNRDKVDLEAFSEFIKIVTPAITRVVDFAKKLPMFSELPCEDQIILLKGCCMEIMSLRAAVRYDPDSETLTLSGEMAVKREQLKNGGLGVVSDAIFDLGKSLAHFNLDDTEVALLQAVLLMSSDRSGLTCVEKIEQCQETYLLAFEHYINHRKHDIPHFWPKLLMKVTDLRMIGASHASRFLHMKVECPTELFPPLFLEMFEDHV</sequence>
<evidence type="ECO:0000256" key="4">
    <source>
        <dbReference type="ARBA" id="ARBA00022833"/>
    </source>
</evidence>
<dbReference type="InterPro" id="IPR013088">
    <property type="entry name" value="Znf_NHR/GATA"/>
</dbReference>
<dbReference type="PANTHER" id="PTHR24082:SF42">
    <property type="entry name" value="THYROID HORMONE RECEPTOR ALPHA"/>
    <property type="match status" value="1"/>
</dbReference>
<keyword evidence="4 10" id="KW-0862">Zinc</keyword>
<evidence type="ECO:0000256" key="6">
    <source>
        <dbReference type="ARBA" id="ARBA00023125"/>
    </source>
</evidence>
<dbReference type="InterPro" id="IPR035500">
    <property type="entry name" value="NHR-like_dom_sf"/>
</dbReference>
<dbReference type="GO" id="GO:0000978">
    <property type="term" value="F:RNA polymerase II cis-regulatory region sequence-specific DNA binding"/>
    <property type="evidence" value="ECO:0007669"/>
    <property type="project" value="TreeGrafter"/>
</dbReference>
<evidence type="ECO:0000256" key="5">
    <source>
        <dbReference type="ARBA" id="ARBA00023015"/>
    </source>
</evidence>
<dbReference type="InterPro" id="IPR001723">
    <property type="entry name" value="Nuclear_hrmn_rcpt"/>
</dbReference>
<evidence type="ECO:0000313" key="13">
    <source>
        <dbReference type="Ensembl" id="ENSEEEP00000005285.1"/>
    </source>
</evidence>
<dbReference type="GO" id="GO:0002154">
    <property type="term" value="P:thyroid hormone receptor signaling pathway"/>
    <property type="evidence" value="ECO:0007669"/>
    <property type="project" value="TreeGrafter"/>
</dbReference>
<evidence type="ECO:0000256" key="3">
    <source>
        <dbReference type="ARBA" id="ARBA00022771"/>
    </source>
</evidence>
<dbReference type="Gene3D" id="3.30.50.10">
    <property type="entry name" value="Erythroid Transcription Factor GATA-1, subunit A"/>
    <property type="match status" value="1"/>
</dbReference>
<dbReference type="PROSITE" id="PS00031">
    <property type="entry name" value="NUCLEAR_REC_DBD_1"/>
    <property type="match status" value="1"/>
</dbReference>
<keyword evidence="14" id="KW-1185">Reference proteome</keyword>
<keyword evidence="7 10" id="KW-0804">Transcription</keyword>
<feature type="domain" description="NR LBD" evidence="12">
    <location>
        <begin position="137"/>
        <end position="381"/>
    </location>
</feature>
<keyword evidence="6 10" id="KW-0238">DNA-binding</keyword>
<proteinExistence type="inferred from homology"/>
<dbReference type="PRINTS" id="PR00047">
    <property type="entry name" value="STROIDFINGER"/>
</dbReference>
<dbReference type="GO" id="GO:0030154">
    <property type="term" value="P:cell differentiation"/>
    <property type="evidence" value="ECO:0007669"/>
    <property type="project" value="TreeGrafter"/>
</dbReference>
<dbReference type="GO" id="GO:0008270">
    <property type="term" value="F:zinc ion binding"/>
    <property type="evidence" value="ECO:0007669"/>
    <property type="project" value="UniProtKB-KW"/>
</dbReference>
<reference evidence="14" key="1">
    <citation type="journal article" date="2014" name="Science">
        <title>Nonhuman genetics. Genomic basis for the convergent evolution of electric organs.</title>
        <authorList>
            <person name="Gallant J.R."/>
            <person name="Traeger L.L."/>
            <person name="Volkening J.D."/>
            <person name="Moffett H."/>
            <person name="Chen P.H."/>
            <person name="Novina C.D."/>
            <person name="Phillips G.N.Jr."/>
            <person name="Anand R."/>
            <person name="Wells G.B."/>
            <person name="Pinch M."/>
            <person name="Guth R."/>
            <person name="Unguez G.A."/>
            <person name="Albert J.S."/>
            <person name="Zakon H.H."/>
            <person name="Samanta M.P."/>
            <person name="Sussman M.R."/>
        </authorList>
    </citation>
    <scope>NUCLEOTIDE SEQUENCE [LARGE SCALE GENOMIC DNA]</scope>
</reference>
<dbReference type="InterPro" id="IPR050234">
    <property type="entry name" value="Nuclear_hormone_rcpt_NR1"/>
</dbReference>
<organism evidence="13 14">
    <name type="scientific">Electrophorus electricus</name>
    <name type="common">Electric eel</name>
    <name type="synonym">Gymnotus electricus</name>
    <dbReference type="NCBI Taxonomy" id="8005"/>
    <lineage>
        <taxon>Eukaryota</taxon>
        <taxon>Metazoa</taxon>
        <taxon>Chordata</taxon>
        <taxon>Craniata</taxon>
        <taxon>Vertebrata</taxon>
        <taxon>Euteleostomi</taxon>
        <taxon>Actinopterygii</taxon>
        <taxon>Neopterygii</taxon>
        <taxon>Teleostei</taxon>
        <taxon>Ostariophysi</taxon>
        <taxon>Gymnotiformes</taxon>
        <taxon>Gymnotoidei</taxon>
        <taxon>Gymnotidae</taxon>
        <taxon>Electrophorus</taxon>
    </lineage>
</organism>
<dbReference type="SMART" id="SM00430">
    <property type="entry name" value="HOLI"/>
    <property type="match status" value="1"/>
</dbReference>
<dbReference type="Ensembl" id="ENSEEET00000005356.2">
    <property type="protein sequence ID" value="ENSEEEP00000005285.1"/>
    <property type="gene ID" value="ENSEEEG00000002636.2"/>
</dbReference>
<dbReference type="InterPro" id="IPR000536">
    <property type="entry name" value="Nucl_hrmn_rcpt_lig-bd"/>
</dbReference>
<evidence type="ECO:0000256" key="7">
    <source>
        <dbReference type="ARBA" id="ARBA00023163"/>
    </source>
</evidence>
<dbReference type="GeneTree" id="ENSGT00940000157917"/>
<dbReference type="GO" id="GO:0090575">
    <property type="term" value="C:RNA polymerase II transcription regulator complex"/>
    <property type="evidence" value="ECO:0007669"/>
    <property type="project" value="TreeGrafter"/>
</dbReference>
<dbReference type="PANTHER" id="PTHR24082">
    <property type="entry name" value="NUCLEAR HORMONE RECEPTOR"/>
    <property type="match status" value="1"/>
</dbReference>